<evidence type="ECO:0000313" key="2">
    <source>
        <dbReference type="WBParaSite" id="GPLIN_000776000"/>
    </source>
</evidence>
<name>A0A183C4G6_GLOPA</name>
<reference evidence="2" key="3">
    <citation type="submission" date="2016-06" db="UniProtKB">
        <authorList>
            <consortium name="WormBaseParasite"/>
        </authorList>
    </citation>
    <scope>IDENTIFICATION</scope>
</reference>
<protein>
    <submittedName>
        <fullName evidence="2">Uncharacterized protein</fullName>
    </submittedName>
</protein>
<evidence type="ECO:0000313" key="1">
    <source>
        <dbReference type="Proteomes" id="UP000050741"/>
    </source>
</evidence>
<keyword evidence="1" id="KW-1185">Reference proteome</keyword>
<dbReference type="AlphaFoldDB" id="A0A183C4G6"/>
<sequence>MEGIKGSFVTASEPANFIISIWHSSFYVIEPFELKNNLTGERLTFRRMDEYIWLLVRCPIGREEDKWTNWEEEAIEWQCCRQQNCISITFSDRDIGEGMAEENEGPSEPKKPKK</sequence>
<dbReference type="Proteomes" id="UP000050741">
    <property type="component" value="Unassembled WGS sequence"/>
</dbReference>
<proteinExistence type="predicted"/>
<organism evidence="1 2">
    <name type="scientific">Globodera pallida</name>
    <name type="common">Potato cyst nematode worm</name>
    <name type="synonym">Heterodera pallida</name>
    <dbReference type="NCBI Taxonomy" id="36090"/>
    <lineage>
        <taxon>Eukaryota</taxon>
        <taxon>Metazoa</taxon>
        <taxon>Ecdysozoa</taxon>
        <taxon>Nematoda</taxon>
        <taxon>Chromadorea</taxon>
        <taxon>Rhabditida</taxon>
        <taxon>Tylenchina</taxon>
        <taxon>Tylenchomorpha</taxon>
        <taxon>Tylenchoidea</taxon>
        <taxon>Heteroderidae</taxon>
        <taxon>Heteroderinae</taxon>
        <taxon>Globodera</taxon>
    </lineage>
</organism>
<reference evidence="1" key="2">
    <citation type="submission" date="2014-05" db="EMBL/GenBank/DDBJ databases">
        <title>The genome and life-stage specific transcriptomes of Globodera pallida elucidate key aspects of plant parasitism by a cyst nematode.</title>
        <authorList>
            <person name="Cotton J.A."/>
            <person name="Lilley C.J."/>
            <person name="Jones L.M."/>
            <person name="Kikuchi T."/>
            <person name="Reid A.J."/>
            <person name="Thorpe P."/>
            <person name="Tsai I.J."/>
            <person name="Beasley H."/>
            <person name="Blok V."/>
            <person name="Cock P.J.A."/>
            <person name="Van den Akker S.E."/>
            <person name="Holroyd N."/>
            <person name="Hunt M."/>
            <person name="Mantelin S."/>
            <person name="Naghra H."/>
            <person name="Pain A."/>
            <person name="Palomares-Rius J.E."/>
            <person name="Zarowiecki M."/>
            <person name="Berriman M."/>
            <person name="Jones J.T."/>
            <person name="Urwin P.E."/>
        </authorList>
    </citation>
    <scope>NUCLEOTIDE SEQUENCE [LARGE SCALE GENOMIC DNA]</scope>
    <source>
        <strain evidence="1">Lindley</strain>
    </source>
</reference>
<accession>A0A183C4G6</accession>
<reference evidence="1" key="1">
    <citation type="submission" date="2013-12" db="EMBL/GenBank/DDBJ databases">
        <authorList>
            <person name="Aslett M."/>
        </authorList>
    </citation>
    <scope>NUCLEOTIDE SEQUENCE [LARGE SCALE GENOMIC DNA]</scope>
    <source>
        <strain evidence="1">Lindley</strain>
    </source>
</reference>
<dbReference type="WBParaSite" id="GPLIN_000776000">
    <property type="protein sequence ID" value="GPLIN_000776000"/>
    <property type="gene ID" value="GPLIN_000776000"/>
</dbReference>